<evidence type="ECO:0000313" key="1">
    <source>
        <dbReference type="EMBL" id="RDX46327.1"/>
    </source>
</evidence>
<name>A0A371D1A9_9APHY</name>
<evidence type="ECO:0000313" key="2">
    <source>
        <dbReference type="Proteomes" id="UP000256964"/>
    </source>
</evidence>
<evidence type="ECO:0008006" key="3">
    <source>
        <dbReference type="Google" id="ProtNLM"/>
    </source>
</evidence>
<dbReference type="CDD" id="cd10170">
    <property type="entry name" value="ASKHA_NBD_HSP70"/>
    <property type="match status" value="1"/>
</dbReference>
<proteinExistence type="predicted"/>
<dbReference type="EMBL" id="KZ857428">
    <property type="protein sequence ID" value="RDX46327.1"/>
    <property type="molecule type" value="Genomic_DNA"/>
</dbReference>
<dbReference type="InterPro" id="IPR043129">
    <property type="entry name" value="ATPase_NBD"/>
</dbReference>
<dbReference type="STRING" id="139420.A0A371D1A9"/>
<sequence>MPINRYRGPTRKLVLAIDVGTTYSGMAYALLDPGEVPMPYVLHRYPGQEHAASDAKVPSVMYYHPDGSVHSVGAETKRPGIAFEVRKKNLIFVEWFKIHLNPENMDRDAIMEKLPDVAKLPPNKTVVEVLGHFLSYLFSCARRFICETHGSGDTLWQSVEHQMDFVLSHPNGWGGLQQGKMRQAAVLGGLVPDTAAGHDRVHFVTEGEASLHFCIQSGLTTETLRDRKSVTIVDTGGGTVDISSYRFLSVSPTKIEEITAPDCLVQGSILVNVRATDHLKRILRNSPYGVEDEIQSMINYFDASTKPVFKDSKEASYIQFASVRANDPSVNIFCGQLMLSGEVMASFYQPCIDAIVDTVKVQRKGSKPYISTVFLVGGFASSPWLYSSLKLNLNKLGMTIYRPDTHTNKAVANGAVYFFLEHYVSARVMKMTYGTDINVTYEADNPEHKARSHLKIVRPSGRVALNDAFSTIIQKGTLVHENQEVSEEYFIETRDPGTLNSITADVMVYKGTTTIAPRWIDGCPELFTTLCTVSADTSQVPRRAIVRSTGTYYEQFFKLVLRCGLTEMKAQLSWMEKGVERRGPATIVYEPAVSR</sequence>
<dbReference type="Gene3D" id="3.30.420.40">
    <property type="match status" value="1"/>
</dbReference>
<dbReference type="PANTHER" id="PTHR14187:SF5">
    <property type="entry name" value="HEAT SHOCK 70 KDA PROTEIN 12A"/>
    <property type="match status" value="1"/>
</dbReference>
<organism evidence="1 2">
    <name type="scientific">Lentinus brumalis</name>
    <dbReference type="NCBI Taxonomy" id="2498619"/>
    <lineage>
        <taxon>Eukaryota</taxon>
        <taxon>Fungi</taxon>
        <taxon>Dikarya</taxon>
        <taxon>Basidiomycota</taxon>
        <taxon>Agaricomycotina</taxon>
        <taxon>Agaricomycetes</taxon>
        <taxon>Polyporales</taxon>
        <taxon>Polyporaceae</taxon>
        <taxon>Lentinus</taxon>
    </lineage>
</organism>
<accession>A0A371D1A9</accession>
<dbReference type="Proteomes" id="UP000256964">
    <property type="component" value="Unassembled WGS sequence"/>
</dbReference>
<dbReference type="PANTHER" id="PTHR14187">
    <property type="entry name" value="ALPHA KINASE/ELONGATION FACTOR 2 KINASE"/>
    <property type="match status" value="1"/>
</dbReference>
<gene>
    <name evidence="1" type="ORF">OH76DRAFT_1485574</name>
</gene>
<dbReference type="SUPFAM" id="SSF53067">
    <property type="entry name" value="Actin-like ATPase domain"/>
    <property type="match status" value="2"/>
</dbReference>
<dbReference type="OrthoDB" id="2963168at2759"/>
<keyword evidence="2" id="KW-1185">Reference proteome</keyword>
<protein>
    <recommendedName>
        <fullName evidence="3">Actin-like ATPase domain-containing protein</fullName>
    </recommendedName>
</protein>
<reference evidence="1 2" key="1">
    <citation type="journal article" date="2018" name="Biotechnol. Biofuels">
        <title>Integrative visual omics of the white-rot fungus Polyporus brumalis exposes the biotechnological potential of its oxidative enzymes for delignifying raw plant biomass.</title>
        <authorList>
            <person name="Miyauchi S."/>
            <person name="Rancon A."/>
            <person name="Drula E."/>
            <person name="Hage H."/>
            <person name="Chaduli D."/>
            <person name="Favel A."/>
            <person name="Grisel S."/>
            <person name="Henrissat B."/>
            <person name="Herpoel-Gimbert I."/>
            <person name="Ruiz-Duenas F.J."/>
            <person name="Chevret D."/>
            <person name="Hainaut M."/>
            <person name="Lin J."/>
            <person name="Wang M."/>
            <person name="Pangilinan J."/>
            <person name="Lipzen A."/>
            <person name="Lesage-Meessen L."/>
            <person name="Navarro D."/>
            <person name="Riley R."/>
            <person name="Grigoriev I.V."/>
            <person name="Zhou S."/>
            <person name="Raouche S."/>
            <person name="Rosso M.N."/>
        </authorList>
    </citation>
    <scope>NUCLEOTIDE SEQUENCE [LARGE SCALE GENOMIC DNA]</scope>
    <source>
        <strain evidence="1 2">BRFM 1820</strain>
    </source>
</reference>
<dbReference type="AlphaFoldDB" id="A0A371D1A9"/>